<dbReference type="Proteomes" id="UP000018208">
    <property type="component" value="Unassembled WGS sequence"/>
</dbReference>
<gene>
    <name evidence="1" type="ORF">SS50377_14092</name>
    <name evidence="2" type="ORF">SS50377_24350</name>
</gene>
<dbReference type="VEuPathDB" id="GiardiaDB:SS50377_24350"/>
<accession>V6LPD0</accession>
<dbReference type="EMBL" id="AUWU02000004">
    <property type="protein sequence ID" value="KAH0574395.1"/>
    <property type="molecule type" value="Genomic_DNA"/>
</dbReference>
<keyword evidence="3" id="KW-1185">Reference proteome</keyword>
<dbReference type="EMBL" id="KI546085">
    <property type="protein sequence ID" value="EST46098.1"/>
    <property type="molecule type" value="Genomic_DNA"/>
</dbReference>
<sequence>MKKFLTPFERLKLPQGQHAVHKQLKTPIQPQNSHFAESIVPSKATLRQMLTQSPSGEALLYLSTLAERGEFASEIANFPEICAKIRRISLQSQYSIYIQNDMRFHFVEPAQIESGEDALSCVLRGAAGQALEGFGDKFGQAALGVLIWQQKAEIRPFGSMREIAISIVQVIFELKQRLLKSQKADLKMAYEYVKKIVLNFEQQ</sequence>
<evidence type="ECO:0000313" key="3">
    <source>
        <dbReference type="Proteomes" id="UP000018208"/>
    </source>
</evidence>
<name>V6LPD0_9EUKA</name>
<protein>
    <submittedName>
        <fullName evidence="1">Uncharacterized protein</fullName>
    </submittedName>
</protein>
<organism evidence="1">
    <name type="scientific">Spironucleus salmonicida</name>
    <dbReference type="NCBI Taxonomy" id="348837"/>
    <lineage>
        <taxon>Eukaryota</taxon>
        <taxon>Metamonada</taxon>
        <taxon>Diplomonadida</taxon>
        <taxon>Hexamitidae</taxon>
        <taxon>Hexamitinae</taxon>
        <taxon>Spironucleus</taxon>
    </lineage>
</organism>
<reference evidence="2" key="2">
    <citation type="submission" date="2020-12" db="EMBL/GenBank/DDBJ databases">
        <title>New Spironucleus salmonicida genome in near-complete chromosomes.</title>
        <authorList>
            <person name="Xu F."/>
            <person name="Kurt Z."/>
            <person name="Jimenez-Gonzalez A."/>
            <person name="Astvaldsson A."/>
            <person name="Andersson J.O."/>
            <person name="Svard S.G."/>
        </authorList>
    </citation>
    <scope>NUCLEOTIDE SEQUENCE</scope>
    <source>
        <strain evidence="2">ATCC 50377</strain>
    </source>
</reference>
<reference evidence="1 2" key="1">
    <citation type="journal article" date="2014" name="PLoS Genet.">
        <title>The Genome of Spironucleus salmonicida Highlights a Fish Pathogen Adapted to Fluctuating Environments.</title>
        <authorList>
            <person name="Xu F."/>
            <person name="Jerlstrom-Hultqvist J."/>
            <person name="Einarsson E."/>
            <person name="Astvaldsson A."/>
            <person name="Svard S.G."/>
            <person name="Andersson J.O."/>
        </authorList>
    </citation>
    <scope>NUCLEOTIDE SEQUENCE</scope>
    <source>
        <strain evidence="2">ATCC 50377</strain>
    </source>
</reference>
<evidence type="ECO:0000313" key="1">
    <source>
        <dbReference type="EMBL" id="EST46098.1"/>
    </source>
</evidence>
<dbReference type="AlphaFoldDB" id="V6LPD0"/>
<evidence type="ECO:0000313" key="2">
    <source>
        <dbReference type="EMBL" id="KAH0574395.1"/>
    </source>
</evidence>
<proteinExistence type="predicted"/>